<dbReference type="InterPro" id="IPR003822">
    <property type="entry name" value="PAH"/>
</dbReference>
<evidence type="ECO:0000313" key="4">
    <source>
        <dbReference type="Proteomes" id="UP000327013"/>
    </source>
</evidence>
<name>A0A5N6Q7H5_9ROSI</name>
<dbReference type="InterPro" id="IPR036600">
    <property type="entry name" value="PAH_sf"/>
</dbReference>
<sequence length="73" mass="8539">MDRDARRGLRKAVDLMHMVIVHFKREENVVKRFIAIMQIHRKGRTDMNEVCEEVANLFVGHQDLTCWIGSSSL</sequence>
<proteinExistence type="predicted"/>
<keyword evidence="4" id="KW-1185">Reference proteome</keyword>
<dbReference type="Proteomes" id="UP000327013">
    <property type="component" value="Unassembled WGS sequence"/>
</dbReference>
<reference evidence="3 4" key="1">
    <citation type="submission" date="2019-06" db="EMBL/GenBank/DDBJ databases">
        <title>A chromosomal-level reference genome of Carpinus fangiana (Coryloideae, Betulaceae).</title>
        <authorList>
            <person name="Yang X."/>
            <person name="Wang Z."/>
            <person name="Zhang L."/>
            <person name="Hao G."/>
            <person name="Liu J."/>
            <person name="Yang Y."/>
        </authorList>
    </citation>
    <scope>NUCLEOTIDE SEQUENCE [LARGE SCALE GENOMIC DNA]</scope>
    <source>
        <strain evidence="3">Cfa_2016G</strain>
        <tissue evidence="3">Leaf</tissue>
    </source>
</reference>
<dbReference type="GO" id="GO:0005634">
    <property type="term" value="C:nucleus"/>
    <property type="evidence" value="ECO:0007669"/>
    <property type="project" value="UniProtKB-SubCell"/>
</dbReference>
<dbReference type="GO" id="GO:0006355">
    <property type="term" value="P:regulation of DNA-templated transcription"/>
    <property type="evidence" value="ECO:0007669"/>
    <property type="project" value="InterPro"/>
</dbReference>
<comment type="subcellular location">
    <subcellularLocation>
        <location evidence="1">Nucleus</location>
    </subcellularLocation>
</comment>
<dbReference type="AlphaFoldDB" id="A0A5N6Q7H5"/>
<organism evidence="3 4">
    <name type="scientific">Carpinus fangiana</name>
    <dbReference type="NCBI Taxonomy" id="176857"/>
    <lineage>
        <taxon>Eukaryota</taxon>
        <taxon>Viridiplantae</taxon>
        <taxon>Streptophyta</taxon>
        <taxon>Embryophyta</taxon>
        <taxon>Tracheophyta</taxon>
        <taxon>Spermatophyta</taxon>
        <taxon>Magnoliopsida</taxon>
        <taxon>eudicotyledons</taxon>
        <taxon>Gunneridae</taxon>
        <taxon>Pentapetalae</taxon>
        <taxon>rosids</taxon>
        <taxon>fabids</taxon>
        <taxon>Fagales</taxon>
        <taxon>Betulaceae</taxon>
        <taxon>Carpinus</taxon>
    </lineage>
</organism>
<gene>
    <name evidence="3" type="ORF">FH972_027376</name>
</gene>
<protein>
    <submittedName>
        <fullName evidence="3">Uncharacterized protein</fullName>
    </submittedName>
</protein>
<dbReference type="Pfam" id="PF02671">
    <property type="entry name" value="PAH"/>
    <property type="match status" value="1"/>
</dbReference>
<evidence type="ECO:0000256" key="1">
    <source>
        <dbReference type="ARBA" id="ARBA00004123"/>
    </source>
</evidence>
<accession>A0A5N6Q7H5</accession>
<evidence type="ECO:0000313" key="3">
    <source>
        <dbReference type="EMBL" id="KAE7411099.1"/>
    </source>
</evidence>
<dbReference type="SUPFAM" id="SSF47762">
    <property type="entry name" value="PAH2 domain"/>
    <property type="match status" value="1"/>
</dbReference>
<evidence type="ECO:0000256" key="2">
    <source>
        <dbReference type="ARBA" id="ARBA00023242"/>
    </source>
</evidence>
<comment type="caution">
    <text evidence="3">The sequence shown here is derived from an EMBL/GenBank/DDBJ whole genome shotgun (WGS) entry which is preliminary data.</text>
</comment>
<dbReference type="Gene3D" id="1.20.1160.11">
    <property type="entry name" value="Paired amphipathic helix"/>
    <property type="match status" value="1"/>
</dbReference>
<dbReference type="EMBL" id="VIBQ01004514">
    <property type="protein sequence ID" value="KAE7411099.1"/>
    <property type="molecule type" value="Genomic_DNA"/>
</dbReference>
<keyword evidence="2" id="KW-0539">Nucleus</keyword>